<comment type="caution">
    <text evidence="2">The sequence shown here is derived from an EMBL/GenBank/DDBJ whole genome shotgun (WGS) entry which is preliminary data.</text>
</comment>
<dbReference type="EMBL" id="VDFV01000008">
    <property type="protein sequence ID" value="TNC72390.1"/>
    <property type="molecule type" value="Genomic_DNA"/>
</dbReference>
<accession>A0A5C4NEM8</accession>
<dbReference type="Proteomes" id="UP000305709">
    <property type="component" value="Unassembled WGS sequence"/>
</dbReference>
<dbReference type="OrthoDB" id="7631035at2"/>
<keyword evidence="1" id="KW-0732">Signal</keyword>
<sequence length="293" mass="31773">MNDIRLWASVAAAALLASAAQAQSTVFGIEDAAIDVVDEIQEDVEDDFDRDLDVVGNVGRELGYSGSIAGRLTALSGNNDDLNAGIGARYGFYDGVNGGEINFAFTYTDDGEDEQETSFYLSTEYTRDFSDRFYAYAQGVGAFDDNPGEFDELEDDELSGQREDIFVGVGLGYRIIETERLAWGVQAGPGYRWYEGFDNLTTPEDEGDRVKEVAASLSSDLIYQFTDTVALSNDTDVIASDDNTAVTNDLALVVGISEALQLRTSLLTEYNSDPAPGLKDTDNTLGVAVVYNF</sequence>
<dbReference type="RefSeq" id="WP_139081173.1">
    <property type="nucleotide sequence ID" value="NZ_VDFV01000008.1"/>
</dbReference>
<gene>
    <name evidence="2" type="ORF">FHG71_08350</name>
</gene>
<protein>
    <submittedName>
        <fullName evidence="2">DUF481 domain-containing protein</fullName>
    </submittedName>
</protein>
<dbReference type="InterPro" id="IPR007433">
    <property type="entry name" value="DUF481"/>
</dbReference>
<proteinExistence type="predicted"/>
<name>A0A5C4NEM8_9RHOB</name>
<keyword evidence="3" id="KW-1185">Reference proteome</keyword>
<dbReference type="AlphaFoldDB" id="A0A5C4NEM8"/>
<organism evidence="2 3">
    <name type="scientific">Rubellimicrobium roseum</name>
    <dbReference type="NCBI Taxonomy" id="687525"/>
    <lineage>
        <taxon>Bacteria</taxon>
        <taxon>Pseudomonadati</taxon>
        <taxon>Pseudomonadota</taxon>
        <taxon>Alphaproteobacteria</taxon>
        <taxon>Rhodobacterales</taxon>
        <taxon>Roseobacteraceae</taxon>
        <taxon>Rubellimicrobium</taxon>
    </lineage>
</organism>
<evidence type="ECO:0000313" key="2">
    <source>
        <dbReference type="EMBL" id="TNC72390.1"/>
    </source>
</evidence>
<feature type="chain" id="PRO_5022706796" evidence="1">
    <location>
        <begin position="23"/>
        <end position="293"/>
    </location>
</feature>
<evidence type="ECO:0000256" key="1">
    <source>
        <dbReference type="SAM" id="SignalP"/>
    </source>
</evidence>
<evidence type="ECO:0000313" key="3">
    <source>
        <dbReference type="Proteomes" id="UP000305709"/>
    </source>
</evidence>
<reference evidence="2 3" key="1">
    <citation type="submission" date="2019-06" db="EMBL/GenBank/DDBJ databases">
        <authorList>
            <person name="Jiang L."/>
        </authorList>
    </citation>
    <scope>NUCLEOTIDE SEQUENCE [LARGE SCALE GENOMIC DNA]</scope>
    <source>
        <strain evidence="2 3">YIM 48858</strain>
    </source>
</reference>
<feature type="signal peptide" evidence="1">
    <location>
        <begin position="1"/>
        <end position="22"/>
    </location>
</feature>
<dbReference type="Pfam" id="PF04338">
    <property type="entry name" value="DUF481"/>
    <property type="match status" value="1"/>
</dbReference>